<feature type="signal peptide" evidence="1">
    <location>
        <begin position="1"/>
        <end position="19"/>
    </location>
</feature>
<name>A0AAV9P5L6_9PEZI</name>
<keyword evidence="1" id="KW-0732">Signal</keyword>
<dbReference type="EMBL" id="JAVRRT010000012">
    <property type="protein sequence ID" value="KAK5166912.1"/>
    <property type="molecule type" value="Genomic_DNA"/>
</dbReference>
<organism evidence="2 3">
    <name type="scientific">Saxophila tyrrhenica</name>
    <dbReference type="NCBI Taxonomy" id="1690608"/>
    <lineage>
        <taxon>Eukaryota</taxon>
        <taxon>Fungi</taxon>
        <taxon>Dikarya</taxon>
        <taxon>Ascomycota</taxon>
        <taxon>Pezizomycotina</taxon>
        <taxon>Dothideomycetes</taxon>
        <taxon>Dothideomycetidae</taxon>
        <taxon>Mycosphaerellales</taxon>
        <taxon>Extremaceae</taxon>
        <taxon>Saxophila</taxon>
    </lineage>
</organism>
<proteinExistence type="predicted"/>
<accession>A0AAV9P5L6</accession>
<evidence type="ECO:0000313" key="2">
    <source>
        <dbReference type="EMBL" id="KAK5166912.1"/>
    </source>
</evidence>
<dbReference type="Proteomes" id="UP001337655">
    <property type="component" value="Unassembled WGS sequence"/>
</dbReference>
<reference evidence="2 3" key="1">
    <citation type="submission" date="2023-08" db="EMBL/GenBank/DDBJ databases">
        <title>Black Yeasts Isolated from many extreme environments.</title>
        <authorList>
            <person name="Coleine C."/>
            <person name="Stajich J.E."/>
            <person name="Selbmann L."/>
        </authorList>
    </citation>
    <scope>NUCLEOTIDE SEQUENCE [LARGE SCALE GENOMIC DNA]</scope>
    <source>
        <strain evidence="2 3">CCFEE 5935</strain>
    </source>
</reference>
<sequence length="193" mass="21316">MGLNSIILPLVGLVAVVTGLGCYTTPAFFAGTSDFEFSDLHNNPGRYSGDKNRDLHQEVINDIDTHCQLVSGSIVKPGSGWEDCSEWAYQKATLGCELDCNHSCIDEEGVDQYTCEQDCYAECPLEDQFPYRNHIDWEIKHDGDGDDTHTISYDSCMAGFKNIVDTMGCTLGGEQNYDGFWFRIDPNPGACGT</sequence>
<dbReference type="GeneID" id="89928977"/>
<evidence type="ECO:0000256" key="1">
    <source>
        <dbReference type="SAM" id="SignalP"/>
    </source>
</evidence>
<protein>
    <submittedName>
        <fullName evidence="2">Uncharacterized protein</fullName>
    </submittedName>
</protein>
<comment type="caution">
    <text evidence="2">The sequence shown here is derived from an EMBL/GenBank/DDBJ whole genome shotgun (WGS) entry which is preliminary data.</text>
</comment>
<dbReference type="RefSeq" id="XP_064656720.1">
    <property type="nucleotide sequence ID" value="XM_064804878.1"/>
</dbReference>
<feature type="chain" id="PRO_5043631279" evidence="1">
    <location>
        <begin position="20"/>
        <end position="193"/>
    </location>
</feature>
<gene>
    <name evidence="2" type="ORF">LTR77_007641</name>
</gene>
<dbReference type="AlphaFoldDB" id="A0AAV9P5L6"/>
<evidence type="ECO:0000313" key="3">
    <source>
        <dbReference type="Proteomes" id="UP001337655"/>
    </source>
</evidence>
<keyword evidence="3" id="KW-1185">Reference proteome</keyword>